<dbReference type="GO" id="GO:0008061">
    <property type="term" value="F:chitin binding"/>
    <property type="evidence" value="ECO:0007669"/>
    <property type="project" value="InterPro"/>
</dbReference>
<feature type="compositionally biased region" description="Acidic residues" evidence="1">
    <location>
        <begin position="637"/>
        <end position="647"/>
    </location>
</feature>
<dbReference type="Gene3D" id="2.170.140.10">
    <property type="entry name" value="Chitin binding domain"/>
    <property type="match status" value="2"/>
</dbReference>
<feature type="region of interest" description="Disordered" evidence="1">
    <location>
        <begin position="633"/>
        <end position="661"/>
    </location>
</feature>
<dbReference type="Pfam" id="PF01607">
    <property type="entry name" value="CBM_14"/>
    <property type="match status" value="2"/>
</dbReference>
<dbReference type="GO" id="GO:0005576">
    <property type="term" value="C:extracellular region"/>
    <property type="evidence" value="ECO:0007669"/>
    <property type="project" value="InterPro"/>
</dbReference>
<organism evidence="4 5">
    <name type="scientific">Glossina pallidipes</name>
    <name type="common">Tsetse fly</name>
    <dbReference type="NCBI Taxonomy" id="7398"/>
    <lineage>
        <taxon>Eukaryota</taxon>
        <taxon>Metazoa</taxon>
        <taxon>Ecdysozoa</taxon>
        <taxon>Arthropoda</taxon>
        <taxon>Hexapoda</taxon>
        <taxon>Insecta</taxon>
        <taxon>Pterygota</taxon>
        <taxon>Neoptera</taxon>
        <taxon>Endopterygota</taxon>
        <taxon>Diptera</taxon>
        <taxon>Brachycera</taxon>
        <taxon>Muscomorpha</taxon>
        <taxon>Hippoboscoidea</taxon>
        <taxon>Glossinidae</taxon>
        <taxon>Glossina</taxon>
    </lineage>
</organism>
<dbReference type="SUPFAM" id="SSF57625">
    <property type="entry name" value="Invertebrate chitin-binding proteins"/>
    <property type="match status" value="2"/>
</dbReference>
<feature type="region of interest" description="Disordered" evidence="1">
    <location>
        <begin position="421"/>
        <end position="450"/>
    </location>
</feature>
<feature type="chain" id="PRO_5008403650" description="Chitin-binding type-2 domain-containing protein" evidence="2">
    <location>
        <begin position="21"/>
        <end position="951"/>
    </location>
</feature>
<proteinExistence type="predicted"/>
<reference evidence="5" key="1">
    <citation type="submission" date="2014-03" db="EMBL/GenBank/DDBJ databases">
        <authorList>
            <person name="Aksoy S."/>
            <person name="Warren W."/>
            <person name="Wilson R.K."/>
        </authorList>
    </citation>
    <scope>NUCLEOTIDE SEQUENCE [LARGE SCALE GENOMIC DNA]</scope>
    <source>
        <strain evidence="5">IAEA</strain>
    </source>
</reference>
<evidence type="ECO:0000256" key="2">
    <source>
        <dbReference type="SAM" id="SignalP"/>
    </source>
</evidence>
<feature type="signal peptide" evidence="2">
    <location>
        <begin position="1"/>
        <end position="20"/>
    </location>
</feature>
<reference evidence="4" key="2">
    <citation type="submission" date="2020-05" db="UniProtKB">
        <authorList>
            <consortium name="EnsemblMetazoa"/>
        </authorList>
    </citation>
    <scope>IDENTIFICATION</scope>
    <source>
        <strain evidence="4">IAEA</strain>
    </source>
</reference>
<dbReference type="STRING" id="7398.A0A1B0AAP5"/>
<dbReference type="AlphaFoldDB" id="A0A1B0AAP5"/>
<evidence type="ECO:0000259" key="3">
    <source>
        <dbReference type="PROSITE" id="PS50940"/>
    </source>
</evidence>
<feature type="domain" description="Chitin-binding type-2" evidence="3">
    <location>
        <begin position="223"/>
        <end position="280"/>
    </location>
</feature>
<keyword evidence="5" id="KW-1185">Reference proteome</keyword>
<dbReference type="InterPro" id="IPR036508">
    <property type="entry name" value="Chitin-bd_dom_sf"/>
</dbReference>
<protein>
    <recommendedName>
        <fullName evidence="3">Chitin-binding type-2 domain-containing protein</fullName>
    </recommendedName>
</protein>
<dbReference type="SMART" id="SM00494">
    <property type="entry name" value="ChtBD2"/>
    <property type="match status" value="3"/>
</dbReference>
<feature type="compositionally biased region" description="Low complexity" evidence="1">
    <location>
        <begin position="424"/>
        <end position="443"/>
    </location>
</feature>
<sequence>MFKFFGQLLLMLIISNLSNGRYIEERTGYHVSPPQLPYTQGAMANSYYTYPYGVAPPPYYPHHQANLYSPPGSYFDQRRSVFRPFPGGGSPILIDYHNRCSDNYLGLKPHPTQQQYYYLCKPDCVIFGKCQNLQTFNYTSSQCVHSMPDYMTNCSSMGIFPIYSDCHLYYKCNQQLQAHIYSCPRKTIFSPHSKQCIAGNSCSPTQISENGSLFLQENCEKKFPSCVQNGSFRSPSDCSLYYKCELQNNGIFLQTRFKCPSDMFYDLQRYQCEVKEKVACDCISPVDLVYPKLNYYQFPVMMKFPEDVLEESPYPTENIHNCSKPEDKVTEGSGNEKLTTATTTIESIPSITSTDLMTVADTETEGHETYFATTTQISISDDFLKSFQVIEPNSEVPDSREEFLDFNKNADVFSKETLFKDPNTDTTTDFTTDFPDESSTTTEANTQEDTSTQTVLLSTETDDFSIDSLALTREMVTTIQEPQLSLEKHTKEEIVGNRMIGNRTEQPFIEIFTTTNEGVKDLESEELLSETTNIDSPDNKDRKTDLTQQQFSTTITKTNQLQIKTLIRESTFNIKHNHQNPLKTTTSSTLSSTVSPNEFHAIDYENIEDEKAVLDDELIIKDLSAFIKRQSNRDLISEEEGSGEEENEKLKSSELPNKNLNDISTESDVKALKNVQAQQKLDVENTTTEIGDLFLHDRGIIDREEFGVYRKPFKEFTAERFSNAKTTENVENTQTSSFKYLQNRHSTEDSDRLSTVDTLKDDYVEIEFLTLLTKSNPSVTKSNPNQSKNNLKSKVVDLQYDLPTTSTSPSSKLITFQNITNPFMIKTYENKSEKIIYFMKNSNDNLKIHLRHLPKKHHSTHLPQKDTEPVIFTNFSITVTEASNGNKVNATVPRLEIQIEDPLDVHFVINPRSCTHSHPHRNETTATSDHAVFIKWFANSSNKTLALETAN</sequence>
<feature type="domain" description="Chitin-binding type-2" evidence="3">
    <location>
        <begin position="151"/>
        <end position="204"/>
    </location>
</feature>
<dbReference type="Proteomes" id="UP000092445">
    <property type="component" value="Unassembled WGS sequence"/>
</dbReference>
<accession>A0A1B0AAP5</accession>
<dbReference type="VEuPathDB" id="VectorBase:GPAI039542"/>
<evidence type="ECO:0000313" key="4">
    <source>
        <dbReference type="EnsemblMetazoa" id="GPAI039542-PA"/>
    </source>
</evidence>
<evidence type="ECO:0000313" key="5">
    <source>
        <dbReference type="Proteomes" id="UP000092445"/>
    </source>
</evidence>
<dbReference type="PROSITE" id="PS50940">
    <property type="entry name" value="CHIT_BIND_II"/>
    <property type="match status" value="2"/>
</dbReference>
<dbReference type="InterPro" id="IPR002557">
    <property type="entry name" value="Chitin-bd_dom"/>
</dbReference>
<name>A0A1B0AAP5_GLOPL</name>
<dbReference type="EnsemblMetazoa" id="GPAI039542-RA">
    <property type="protein sequence ID" value="GPAI039542-PA"/>
    <property type="gene ID" value="GPAI039542"/>
</dbReference>
<evidence type="ECO:0000256" key="1">
    <source>
        <dbReference type="SAM" id="MobiDB-lite"/>
    </source>
</evidence>
<keyword evidence="2" id="KW-0732">Signal</keyword>